<sequence>MQGARFDVWWLYSLTEAVDRREYSHLLRRMSAVLRLREGNARFAWAVYGSRAFACFLTEQTGHLSLGHDAVYVVLWPGRPLLAVHCPEIYNQHRLPVALRLALGYDPVQLRSVPNASFDEACLATECYLREFLVQQERGSRCAHASNLRETRRGLLFAGAV</sequence>
<dbReference type="AlphaFoldDB" id="A0AAQ4DK93"/>
<name>A0AAQ4DK93_AMBAM</name>
<keyword evidence="2" id="KW-1185">Reference proteome</keyword>
<accession>A0AAQ4DK93</accession>
<comment type="caution">
    <text evidence="1">The sequence shown here is derived from an EMBL/GenBank/DDBJ whole genome shotgun (WGS) entry which is preliminary data.</text>
</comment>
<evidence type="ECO:0000313" key="2">
    <source>
        <dbReference type="Proteomes" id="UP001321473"/>
    </source>
</evidence>
<organism evidence="1 2">
    <name type="scientific">Amblyomma americanum</name>
    <name type="common">Lone star tick</name>
    <dbReference type="NCBI Taxonomy" id="6943"/>
    <lineage>
        <taxon>Eukaryota</taxon>
        <taxon>Metazoa</taxon>
        <taxon>Ecdysozoa</taxon>
        <taxon>Arthropoda</taxon>
        <taxon>Chelicerata</taxon>
        <taxon>Arachnida</taxon>
        <taxon>Acari</taxon>
        <taxon>Parasitiformes</taxon>
        <taxon>Ixodida</taxon>
        <taxon>Ixodoidea</taxon>
        <taxon>Ixodidae</taxon>
        <taxon>Amblyomminae</taxon>
        <taxon>Amblyomma</taxon>
    </lineage>
</organism>
<reference evidence="1 2" key="1">
    <citation type="journal article" date="2023" name="Arcadia Sci">
        <title>De novo assembly of a long-read Amblyomma americanum tick genome.</title>
        <authorList>
            <person name="Chou S."/>
            <person name="Poskanzer K.E."/>
            <person name="Rollins M."/>
            <person name="Thuy-Boun P.S."/>
        </authorList>
    </citation>
    <scope>NUCLEOTIDE SEQUENCE [LARGE SCALE GENOMIC DNA]</scope>
    <source>
        <strain evidence="1">F_SG_1</strain>
        <tissue evidence="1">Salivary glands</tissue>
    </source>
</reference>
<dbReference type="Proteomes" id="UP001321473">
    <property type="component" value="Unassembled WGS sequence"/>
</dbReference>
<proteinExistence type="predicted"/>
<evidence type="ECO:0000313" key="1">
    <source>
        <dbReference type="EMBL" id="KAK8762883.1"/>
    </source>
</evidence>
<dbReference type="EMBL" id="JARKHS020029723">
    <property type="protein sequence ID" value="KAK8762883.1"/>
    <property type="molecule type" value="Genomic_DNA"/>
</dbReference>
<protein>
    <submittedName>
        <fullName evidence="1">Uncharacterized protein</fullName>
    </submittedName>
</protein>
<gene>
    <name evidence="1" type="ORF">V5799_034511</name>
</gene>